<dbReference type="STRING" id="94869.SAMN04488529_10273"/>
<feature type="transmembrane region" description="Helical" evidence="1">
    <location>
        <begin position="43"/>
        <end position="67"/>
    </location>
</feature>
<sequence>MELIIEFVFEVILEGVNDVWIKFMKKRNPDYDSNKSKKVFTKIIGVILILLTVIFVLAIFFLIEWIFPNLFNVVGLD</sequence>
<dbReference type="RefSeq" id="WP_089966684.1">
    <property type="nucleotide sequence ID" value="NZ_FNJM01000002.1"/>
</dbReference>
<reference evidence="2 3" key="1">
    <citation type="submission" date="2016-10" db="EMBL/GenBank/DDBJ databases">
        <authorList>
            <person name="de Groot N.N."/>
        </authorList>
    </citation>
    <scope>NUCLEOTIDE SEQUENCE [LARGE SCALE GENOMIC DNA]</scope>
    <source>
        <strain evidence="2 3">DSM 12272</strain>
    </source>
</reference>
<gene>
    <name evidence="2" type="ORF">SAMN04488529_10273</name>
</gene>
<dbReference type="AlphaFoldDB" id="A0A1H0PVJ5"/>
<keyword evidence="3" id="KW-1185">Reference proteome</keyword>
<keyword evidence="1" id="KW-0812">Transmembrane</keyword>
<evidence type="ECO:0000313" key="2">
    <source>
        <dbReference type="EMBL" id="SDP08566.1"/>
    </source>
</evidence>
<protein>
    <submittedName>
        <fullName evidence="2">Uncharacterized protein</fullName>
    </submittedName>
</protein>
<keyword evidence="1" id="KW-1133">Transmembrane helix</keyword>
<keyword evidence="1" id="KW-0472">Membrane</keyword>
<accession>A0A1H0PVJ5</accession>
<name>A0A1H0PVJ5_9CLOT</name>
<dbReference type="Proteomes" id="UP000198597">
    <property type="component" value="Unassembled WGS sequence"/>
</dbReference>
<proteinExistence type="predicted"/>
<organism evidence="2 3">
    <name type="scientific">Clostridium gasigenes</name>
    <dbReference type="NCBI Taxonomy" id="94869"/>
    <lineage>
        <taxon>Bacteria</taxon>
        <taxon>Bacillati</taxon>
        <taxon>Bacillota</taxon>
        <taxon>Clostridia</taxon>
        <taxon>Eubacteriales</taxon>
        <taxon>Clostridiaceae</taxon>
        <taxon>Clostridium</taxon>
    </lineage>
</organism>
<dbReference type="EMBL" id="FNJM01000002">
    <property type="protein sequence ID" value="SDP08566.1"/>
    <property type="molecule type" value="Genomic_DNA"/>
</dbReference>
<evidence type="ECO:0000256" key="1">
    <source>
        <dbReference type="SAM" id="Phobius"/>
    </source>
</evidence>
<evidence type="ECO:0000313" key="3">
    <source>
        <dbReference type="Proteomes" id="UP000198597"/>
    </source>
</evidence>